<dbReference type="EMBL" id="CYSB01000026">
    <property type="protein sequence ID" value="CUH66515.1"/>
    <property type="molecule type" value="Genomic_DNA"/>
</dbReference>
<dbReference type="GO" id="GO:0016301">
    <property type="term" value="F:kinase activity"/>
    <property type="evidence" value="ECO:0007669"/>
    <property type="project" value="UniProtKB-KW"/>
</dbReference>
<dbReference type="Gene3D" id="3.90.1200.10">
    <property type="match status" value="1"/>
</dbReference>
<evidence type="ECO:0000313" key="5">
    <source>
        <dbReference type="Proteomes" id="UP000051887"/>
    </source>
</evidence>
<evidence type="ECO:0000313" key="3">
    <source>
        <dbReference type="EMBL" id="CUH71244.1"/>
    </source>
</evidence>
<dbReference type="RefSeq" id="WP_058242564.1">
    <property type="nucleotide sequence ID" value="NZ_CYSB01000026.1"/>
</dbReference>
<reference evidence="3 5" key="2">
    <citation type="submission" date="2015-09" db="EMBL/GenBank/DDBJ databases">
        <authorList>
            <consortium name="Swine Surveillance"/>
        </authorList>
    </citation>
    <scope>NUCLEOTIDE SEQUENCE [LARGE SCALE GENOMIC DNA]</scope>
    <source>
        <strain evidence="3 5">5120</strain>
    </source>
</reference>
<keyword evidence="4" id="KW-1185">Reference proteome</keyword>
<dbReference type="InterPro" id="IPR011009">
    <property type="entry name" value="Kinase-like_dom_sf"/>
</dbReference>
<evidence type="ECO:0000313" key="2">
    <source>
        <dbReference type="EMBL" id="CUH66515.1"/>
    </source>
</evidence>
<dbReference type="Proteomes" id="UP000051086">
    <property type="component" value="Unassembled WGS sequence"/>
</dbReference>
<evidence type="ECO:0000259" key="1">
    <source>
        <dbReference type="Pfam" id="PF01636"/>
    </source>
</evidence>
<proteinExistence type="predicted"/>
<name>A0A0P1FRJ2_9RHOB</name>
<dbReference type="EMBL" id="CYSC01000017">
    <property type="protein sequence ID" value="CUH71244.1"/>
    <property type="molecule type" value="Genomic_DNA"/>
</dbReference>
<dbReference type="Pfam" id="PF01636">
    <property type="entry name" value="APH"/>
    <property type="match status" value="1"/>
</dbReference>
<sequence>MSLPPLELIAYATGLGLELPETGWRALQGGQTNQLWQVYTAKGAKVIKLFRPNSDTPLFPNDPNCEARMLTALAPSGLAPVLSHQGSCALGTVLIYDHQPGALWTKDPARAAKLLRRLHIQPIPDGLRHMPGGSDMVEGQVATMWDSLTPALQQELTRLKPQTPVSASRKTALLHGDPVPGNLLIGATAAQDMLIDWQCPALGDVTEDLALFRSPAMQQIYRGQPLSPAEHARFLDAYGEAEIVGRLAAMAPWHHWRMVAYCGWKAKQGSAAYAAALPLEMEALIRSRAPAGS</sequence>
<protein>
    <submittedName>
        <fullName evidence="3">Thiamine kinase</fullName>
    </submittedName>
</protein>
<accession>A0A0P1FRJ2</accession>
<dbReference type="Proteomes" id="UP000051887">
    <property type="component" value="Unassembled WGS sequence"/>
</dbReference>
<reference evidence="2 4" key="1">
    <citation type="submission" date="2015-09" db="EMBL/GenBank/DDBJ databases">
        <authorList>
            <person name="Rodrigo-Torres L."/>
            <person name="Arahal D.R."/>
        </authorList>
    </citation>
    <scope>NUCLEOTIDE SEQUENCE [LARGE SCALE GENOMIC DNA]</scope>
    <source>
        <strain evidence="2 4">CECT 5118</strain>
    </source>
</reference>
<keyword evidence="3" id="KW-0808">Transferase</keyword>
<feature type="domain" description="Aminoglycoside phosphotransferase" evidence="1">
    <location>
        <begin position="24"/>
        <end position="245"/>
    </location>
</feature>
<keyword evidence="3" id="KW-0418">Kinase</keyword>
<organism evidence="3 5">
    <name type="scientific">Thalassovita autumnalis</name>
    <dbReference type="NCBI Taxonomy" id="2072972"/>
    <lineage>
        <taxon>Bacteria</taxon>
        <taxon>Pseudomonadati</taxon>
        <taxon>Pseudomonadota</taxon>
        <taxon>Alphaproteobacteria</taxon>
        <taxon>Rhodobacterales</taxon>
        <taxon>Roseobacteraceae</taxon>
        <taxon>Thalassovita</taxon>
    </lineage>
</organism>
<dbReference type="SUPFAM" id="SSF56112">
    <property type="entry name" value="Protein kinase-like (PK-like)"/>
    <property type="match status" value="1"/>
</dbReference>
<evidence type="ECO:0000313" key="4">
    <source>
        <dbReference type="Proteomes" id="UP000051086"/>
    </source>
</evidence>
<dbReference type="InterPro" id="IPR002575">
    <property type="entry name" value="Aminoglycoside_PTrfase"/>
</dbReference>
<dbReference type="AlphaFoldDB" id="A0A0P1FRJ2"/>
<gene>
    <name evidence="2" type="ORF">TL5118_01797</name>
    <name evidence="3" type="ORF">TL5120_01030</name>
</gene>
<dbReference type="OrthoDB" id="7334546at2"/>